<gene>
    <name evidence="1" type="ORF">D3870_03880</name>
</gene>
<protein>
    <submittedName>
        <fullName evidence="1">DUF393 domain-containing protein</fullName>
    </submittedName>
</protein>
<name>A0A418WYM2_9BURK</name>
<evidence type="ECO:0000313" key="2">
    <source>
        <dbReference type="Proteomes" id="UP000285190"/>
    </source>
</evidence>
<proteinExistence type="predicted"/>
<organism evidence="1 2">
    <name type="scientific">Noviherbaspirillum cavernae</name>
    <dbReference type="NCBI Taxonomy" id="2320862"/>
    <lineage>
        <taxon>Bacteria</taxon>
        <taxon>Pseudomonadati</taxon>
        <taxon>Pseudomonadota</taxon>
        <taxon>Betaproteobacteria</taxon>
        <taxon>Burkholderiales</taxon>
        <taxon>Oxalobacteraceae</taxon>
        <taxon>Noviherbaspirillum</taxon>
    </lineage>
</organism>
<dbReference type="Pfam" id="PF04134">
    <property type="entry name" value="DCC1-like"/>
    <property type="match status" value="1"/>
</dbReference>
<dbReference type="AlphaFoldDB" id="A0A418WYM2"/>
<dbReference type="InterPro" id="IPR007263">
    <property type="entry name" value="DCC1-like"/>
</dbReference>
<keyword evidence="2" id="KW-1185">Reference proteome</keyword>
<dbReference type="EMBL" id="QYUN01000002">
    <property type="protein sequence ID" value="RJG05271.1"/>
    <property type="molecule type" value="Genomic_DNA"/>
</dbReference>
<comment type="caution">
    <text evidence="1">The sequence shown here is derived from an EMBL/GenBank/DDBJ whole genome shotgun (WGS) entry which is preliminary data.</text>
</comment>
<reference evidence="1 2" key="1">
    <citation type="submission" date="2018-09" db="EMBL/GenBank/DDBJ databases">
        <authorList>
            <person name="Zhu H."/>
        </authorList>
    </citation>
    <scope>NUCLEOTIDE SEQUENCE [LARGE SCALE GENOMIC DNA]</scope>
    <source>
        <strain evidence="1 2">K2R10-39</strain>
    </source>
</reference>
<dbReference type="GO" id="GO:0015035">
    <property type="term" value="F:protein-disulfide reductase activity"/>
    <property type="evidence" value="ECO:0007669"/>
    <property type="project" value="InterPro"/>
</dbReference>
<sequence length="124" mass="14208">MREGNYILYDGDCPFCSNFVKLVRLKKAVGPVTLLNMRENTDLASHYRRKGYNLDQGMLLHLGGEDYWGADCMNRIALLSSDSDVFNKLNAVVFRHKRLSKLIYPLLRAGRNVTLWLMGRGRIA</sequence>
<dbReference type="Proteomes" id="UP000285190">
    <property type="component" value="Unassembled WGS sequence"/>
</dbReference>
<dbReference type="RefSeq" id="WP_119736826.1">
    <property type="nucleotide sequence ID" value="NZ_QYUN01000002.1"/>
</dbReference>
<accession>A0A418WYM2</accession>
<dbReference type="OrthoDB" id="9180348at2"/>
<evidence type="ECO:0000313" key="1">
    <source>
        <dbReference type="EMBL" id="RJG05271.1"/>
    </source>
</evidence>